<protein>
    <recommendedName>
        <fullName evidence="5">Lipoprotein with Yx(FWY)xxD motif</fullName>
    </recommendedName>
</protein>
<feature type="compositionally biased region" description="Low complexity" evidence="1">
    <location>
        <begin position="39"/>
        <end position="60"/>
    </location>
</feature>
<gene>
    <name evidence="3" type="ORF">J5V16_23860</name>
</gene>
<sequence>MTRWKPQQRACAAAAAAFALLGTAACGDDDGGSDGGPYGTDPTSESASESPSETPAADTAALATATDDDHGEFLVDNDGFTLYLFTPDTEGESTCYDACATAWPPLLTDSADVGSAGAVDTSLIGTVERTDGTTQVTYNGWPLYYYADDDSPGETDGQGLQSVWYLVAPGGDANKQDG</sequence>
<evidence type="ECO:0000256" key="2">
    <source>
        <dbReference type="SAM" id="SignalP"/>
    </source>
</evidence>
<dbReference type="PROSITE" id="PS51257">
    <property type="entry name" value="PROKAR_LIPOPROTEIN"/>
    <property type="match status" value="1"/>
</dbReference>
<comment type="caution">
    <text evidence="3">The sequence shown here is derived from an EMBL/GenBank/DDBJ whole genome shotgun (WGS) entry which is preliminary data.</text>
</comment>
<reference evidence="3 4" key="1">
    <citation type="submission" date="2021-03" db="EMBL/GenBank/DDBJ databases">
        <title>Glycomyces sp. nov., a novel actinomycete isolated from soil.</title>
        <authorList>
            <person name="Yang X."/>
            <person name="Xu X."/>
        </authorList>
    </citation>
    <scope>NUCLEOTIDE SEQUENCE [LARGE SCALE GENOMIC DNA]</scope>
    <source>
        <strain evidence="3 4">NEAU-S30</strain>
    </source>
</reference>
<dbReference type="Pfam" id="PF03640">
    <property type="entry name" value="Lipoprotein_15"/>
    <property type="match status" value="2"/>
</dbReference>
<keyword evidence="2" id="KW-0732">Signal</keyword>
<dbReference type="Proteomes" id="UP000681341">
    <property type="component" value="Unassembled WGS sequence"/>
</dbReference>
<evidence type="ECO:0000313" key="4">
    <source>
        <dbReference type="Proteomes" id="UP000681341"/>
    </source>
</evidence>
<dbReference type="InterPro" id="IPR005297">
    <property type="entry name" value="Lipoprotein_repeat"/>
</dbReference>
<evidence type="ECO:0008006" key="5">
    <source>
        <dbReference type="Google" id="ProtNLM"/>
    </source>
</evidence>
<proteinExistence type="predicted"/>
<name>A0ABS3UDW8_9ACTN</name>
<evidence type="ECO:0000313" key="3">
    <source>
        <dbReference type="EMBL" id="MBO3735872.1"/>
    </source>
</evidence>
<evidence type="ECO:0000256" key="1">
    <source>
        <dbReference type="SAM" id="MobiDB-lite"/>
    </source>
</evidence>
<feature type="chain" id="PRO_5046666687" description="Lipoprotein with Yx(FWY)xxD motif" evidence="2">
    <location>
        <begin position="28"/>
        <end position="178"/>
    </location>
</feature>
<accession>A0ABS3UDW8</accession>
<feature type="region of interest" description="Disordered" evidence="1">
    <location>
        <begin position="29"/>
        <end position="60"/>
    </location>
</feature>
<dbReference type="PANTHER" id="PTHR39335">
    <property type="entry name" value="BLL4220 PROTEIN"/>
    <property type="match status" value="1"/>
</dbReference>
<feature type="signal peptide" evidence="2">
    <location>
        <begin position="1"/>
        <end position="27"/>
    </location>
</feature>
<organism evidence="3 4">
    <name type="scientific">Glycomyces niveus</name>
    <dbReference type="NCBI Taxonomy" id="2820287"/>
    <lineage>
        <taxon>Bacteria</taxon>
        <taxon>Bacillati</taxon>
        <taxon>Actinomycetota</taxon>
        <taxon>Actinomycetes</taxon>
        <taxon>Glycomycetales</taxon>
        <taxon>Glycomycetaceae</taxon>
        <taxon>Glycomyces</taxon>
    </lineage>
</organism>
<dbReference type="PANTHER" id="PTHR39335:SF1">
    <property type="entry name" value="BLL4220 PROTEIN"/>
    <property type="match status" value="1"/>
</dbReference>
<keyword evidence="4" id="KW-1185">Reference proteome</keyword>
<dbReference type="RefSeq" id="WP_208499854.1">
    <property type="nucleotide sequence ID" value="NZ_JAGFNP010000020.1"/>
</dbReference>
<dbReference type="EMBL" id="JAGFNP010000020">
    <property type="protein sequence ID" value="MBO3735872.1"/>
    <property type="molecule type" value="Genomic_DNA"/>
</dbReference>